<dbReference type="HOGENOM" id="CLU_1012173_0_0_1"/>
<evidence type="ECO:0000313" key="2">
    <source>
        <dbReference type="EMBL" id="EDR07100.1"/>
    </source>
</evidence>
<reference evidence="2 3" key="1">
    <citation type="journal article" date="2008" name="Nature">
        <title>The genome of Laccaria bicolor provides insights into mycorrhizal symbiosis.</title>
        <authorList>
            <person name="Martin F."/>
            <person name="Aerts A."/>
            <person name="Ahren D."/>
            <person name="Brun A."/>
            <person name="Danchin E.G.J."/>
            <person name="Duchaussoy F."/>
            <person name="Gibon J."/>
            <person name="Kohler A."/>
            <person name="Lindquist E."/>
            <person name="Pereda V."/>
            <person name="Salamov A."/>
            <person name="Shapiro H.J."/>
            <person name="Wuyts J."/>
            <person name="Blaudez D."/>
            <person name="Buee M."/>
            <person name="Brokstein P."/>
            <person name="Canbaeck B."/>
            <person name="Cohen D."/>
            <person name="Courty P.E."/>
            <person name="Coutinho P.M."/>
            <person name="Delaruelle C."/>
            <person name="Detter J.C."/>
            <person name="Deveau A."/>
            <person name="DiFazio S."/>
            <person name="Duplessis S."/>
            <person name="Fraissinet-Tachet L."/>
            <person name="Lucic E."/>
            <person name="Frey-Klett P."/>
            <person name="Fourrey C."/>
            <person name="Feussner I."/>
            <person name="Gay G."/>
            <person name="Grimwood J."/>
            <person name="Hoegger P.J."/>
            <person name="Jain P."/>
            <person name="Kilaru S."/>
            <person name="Labbe J."/>
            <person name="Lin Y.C."/>
            <person name="Legue V."/>
            <person name="Le Tacon F."/>
            <person name="Marmeisse R."/>
            <person name="Melayah D."/>
            <person name="Montanini B."/>
            <person name="Muratet M."/>
            <person name="Nehls U."/>
            <person name="Niculita-Hirzel H."/>
            <person name="Oudot-Le Secq M.P."/>
            <person name="Peter M."/>
            <person name="Quesneville H."/>
            <person name="Rajashekar B."/>
            <person name="Reich M."/>
            <person name="Rouhier N."/>
            <person name="Schmutz J."/>
            <person name="Yin T."/>
            <person name="Chalot M."/>
            <person name="Henrissat B."/>
            <person name="Kuees U."/>
            <person name="Lucas S."/>
            <person name="Van de Peer Y."/>
            <person name="Podila G.K."/>
            <person name="Polle A."/>
            <person name="Pukkila P.J."/>
            <person name="Richardson P.M."/>
            <person name="Rouze P."/>
            <person name="Sanders I.R."/>
            <person name="Stajich J.E."/>
            <person name="Tunlid A."/>
            <person name="Tuskan G."/>
            <person name="Grigoriev I.V."/>
        </authorList>
    </citation>
    <scope>NUCLEOTIDE SEQUENCE [LARGE SCALE GENOMIC DNA]</scope>
    <source>
        <strain evidence="3">S238N-H82 / ATCC MYA-4686</strain>
    </source>
</reference>
<name>B0DDK0_LACBS</name>
<dbReference type="EMBL" id="DS547105">
    <property type="protein sequence ID" value="EDR07100.1"/>
    <property type="molecule type" value="Genomic_DNA"/>
</dbReference>
<dbReference type="OrthoDB" id="3130788at2759"/>
<evidence type="ECO:0000256" key="1">
    <source>
        <dbReference type="SAM" id="MobiDB-lite"/>
    </source>
</evidence>
<keyword evidence="3" id="KW-1185">Reference proteome</keyword>
<feature type="region of interest" description="Disordered" evidence="1">
    <location>
        <begin position="245"/>
        <end position="275"/>
    </location>
</feature>
<evidence type="ECO:0000313" key="3">
    <source>
        <dbReference type="Proteomes" id="UP000001194"/>
    </source>
</evidence>
<dbReference type="Proteomes" id="UP000001194">
    <property type="component" value="Unassembled WGS sequence"/>
</dbReference>
<dbReference type="KEGG" id="lbc:LACBIDRAFT_328042"/>
<protein>
    <submittedName>
        <fullName evidence="2">Predicted protein</fullName>
    </submittedName>
</protein>
<dbReference type="AlphaFoldDB" id="B0DDK0"/>
<gene>
    <name evidence="2" type="ORF">LACBIDRAFT_328042</name>
</gene>
<sequence>MDEVVVQIAMTSDAKEYLEAVEDDNELEDGETVEHIFYSQDCQRRIKQCFNDMMAVIEMPGGVNAKMLKVLEKAFAKIKLIGSDIGKHKQRCLTQYLKKDMENHPTKMVPNGPVLQPAEFIYSFWKRTPDTCDSFGMMCLFGYSAHQTHGHSLPPTTMLITVANATASASPTATHVTPQPIHVTHPPTKTMHAATCQHQHNGFGRGSARSRQCSNTLSGVSDHAGARSLPVMWQLNGRAPTTTMIQDDDVSMPHNRATSHAAHKHTHSTQEQHPQ</sequence>
<dbReference type="GeneID" id="6077875"/>
<organism evidence="3">
    <name type="scientific">Laccaria bicolor (strain S238N-H82 / ATCC MYA-4686)</name>
    <name type="common">Bicoloured deceiver</name>
    <name type="synonym">Laccaria laccata var. bicolor</name>
    <dbReference type="NCBI Taxonomy" id="486041"/>
    <lineage>
        <taxon>Eukaryota</taxon>
        <taxon>Fungi</taxon>
        <taxon>Dikarya</taxon>
        <taxon>Basidiomycota</taxon>
        <taxon>Agaricomycotina</taxon>
        <taxon>Agaricomycetes</taxon>
        <taxon>Agaricomycetidae</taxon>
        <taxon>Agaricales</taxon>
        <taxon>Agaricineae</taxon>
        <taxon>Hydnangiaceae</taxon>
        <taxon>Laccaria</taxon>
    </lineage>
</organism>
<proteinExistence type="predicted"/>
<dbReference type="RefSeq" id="XP_001882031.1">
    <property type="nucleotide sequence ID" value="XM_001881996.1"/>
</dbReference>
<accession>B0DDK0</accession>
<dbReference type="InParanoid" id="B0DDK0"/>